<dbReference type="Proteomes" id="UP001162501">
    <property type="component" value="Chromosome 30"/>
</dbReference>
<evidence type="ECO:0000313" key="1">
    <source>
        <dbReference type="EMBL" id="CAN0458791.1"/>
    </source>
</evidence>
<dbReference type="EMBL" id="OX596114">
    <property type="protein sequence ID" value="CAN0458791.1"/>
    <property type="molecule type" value="Genomic_DNA"/>
</dbReference>
<accession>A0AC59ZL25</accession>
<reference evidence="1" key="1">
    <citation type="submission" date="2023-05" db="EMBL/GenBank/DDBJ databases">
        <authorList>
            <consortium name="ELIXIR-Norway"/>
        </authorList>
    </citation>
    <scope>NUCLEOTIDE SEQUENCE</scope>
</reference>
<proteinExistence type="predicted"/>
<gene>
    <name evidence="1" type="ORF">MRATA1EN22A_LOCUS19872</name>
</gene>
<protein>
    <submittedName>
        <fullName evidence="1">Uncharacterized protein</fullName>
    </submittedName>
</protein>
<reference evidence="1" key="2">
    <citation type="submission" date="2025-03" db="EMBL/GenBank/DDBJ databases">
        <authorList>
            <consortium name="ELIXIR-Norway"/>
            <consortium name="Elixir Norway"/>
        </authorList>
    </citation>
    <scope>NUCLEOTIDE SEQUENCE</scope>
</reference>
<name>A0AC59ZL25_RANTA</name>
<organism evidence="1 2">
    <name type="scientific">Rangifer tarandus platyrhynchus</name>
    <name type="common">Svalbard reindeer</name>
    <dbReference type="NCBI Taxonomy" id="3082113"/>
    <lineage>
        <taxon>Eukaryota</taxon>
        <taxon>Metazoa</taxon>
        <taxon>Chordata</taxon>
        <taxon>Craniata</taxon>
        <taxon>Vertebrata</taxon>
        <taxon>Euteleostomi</taxon>
        <taxon>Mammalia</taxon>
        <taxon>Eutheria</taxon>
        <taxon>Laurasiatheria</taxon>
        <taxon>Artiodactyla</taxon>
        <taxon>Ruminantia</taxon>
        <taxon>Pecora</taxon>
        <taxon>Cervidae</taxon>
        <taxon>Odocoileinae</taxon>
        <taxon>Rangifer</taxon>
    </lineage>
</organism>
<sequence>MPSPTLRPSPGLRPFPTIRPPTSSMRGGSSTCLMLVSTLRQPQSSRTVALAGGASPGITCGAAAARVSFRSRRGEGALVQEAAVAVGTFPNSASSPWGLCSPALSRAPGLCPSRFTVALISQA</sequence>
<evidence type="ECO:0000313" key="2">
    <source>
        <dbReference type="Proteomes" id="UP001162501"/>
    </source>
</evidence>